<dbReference type="InterPro" id="IPR019734">
    <property type="entry name" value="TPR_rpt"/>
</dbReference>
<keyword evidence="7" id="KW-0539">Nucleus</keyword>
<dbReference type="InterPro" id="IPR051630">
    <property type="entry name" value="Corepressor-Demethylase"/>
</dbReference>
<feature type="repeat" description="TPR" evidence="9">
    <location>
        <begin position="577"/>
        <end position="610"/>
    </location>
</feature>
<keyword evidence="2" id="KW-0678">Repressor</keyword>
<feature type="repeat" description="TPR" evidence="9">
    <location>
        <begin position="543"/>
        <end position="576"/>
    </location>
</feature>
<feature type="compositionally biased region" description="Basic and acidic residues" evidence="10">
    <location>
        <begin position="916"/>
        <end position="929"/>
    </location>
</feature>
<dbReference type="Pfam" id="PF13181">
    <property type="entry name" value="TPR_8"/>
    <property type="match status" value="1"/>
</dbReference>
<dbReference type="Pfam" id="PF13432">
    <property type="entry name" value="TPR_16"/>
    <property type="match status" value="2"/>
</dbReference>
<dbReference type="GO" id="GO:0017053">
    <property type="term" value="C:transcription repressor complex"/>
    <property type="evidence" value="ECO:0007669"/>
    <property type="project" value="TreeGrafter"/>
</dbReference>
<feature type="repeat" description="TPR" evidence="9">
    <location>
        <begin position="434"/>
        <end position="467"/>
    </location>
</feature>
<feature type="compositionally biased region" description="Polar residues" evidence="10">
    <location>
        <begin position="48"/>
        <end position="60"/>
    </location>
</feature>
<gene>
    <name evidence="11" type="ORF">FFLO_01638</name>
</gene>
<feature type="region of interest" description="Disordered" evidence="10">
    <location>
        <begin position="1"/>
        <end position="268"/>
    </location>
</feature>
<sequence>MSGRHHSIVGTGPLSSANPLPPPPSVHPPSLSHGQPHPHGSYHPHHQSPASINAKAQSRPPTGRSPMMRGAAAGNGGPASGPSAEERERDAYYRSEAYARDRDVARERDKALHARERERERERDMDRERDRDRQIERERERERGERTRERDRDRARERDHVARSQQQQHINGHGPPPYHQVPNGQYPPGPTTRHPLDINHGHPSSHLPPPPQPSGPSSAMDRRESRIHPAPGPPPPHHHHHQVPNPRTSSLGPNPQAMPGPPGGPAGLTAAQVHTAIVKGTEGPLQALAQANEQTWLLIGAVSEQLSDTTRALVAYENALRHNPMSVSALTQVAGIARSKEEFSKAIDYYQRTLNISPENGEVWGSLGHCYLMTDDLQKAYTAYQQALYRLPNPKDSKLWYGIGILYDRYGSLEHAEEAFSSVLRMEPEFEKANEIYFRLGIIYKQQHKYPASLDCFRYILGHPPRPLTEVDIWFQIGHVYEQQKDYGAAKDAYERVLKDSPNHAKVLQQLGWLYHQGGASFANQELAINYLTKSLEADPADPQSWYLLGRAFMGGQKFNKAYEAYQQAVYRDGRNPTFWCSIGVLYYQINQYRDALDAYSRAIRLNPYISEVWFDLGSLYESCNNQVNDAIDAYARAADLDPNNATVKSRLALLRNAQRDGQSLPPPPPPQDVHPTAYASSVGARPFPAQGGPGGQPPYEGPSVGAGPDGQPILSGRDLAAPPPPQMASLQQSAFRGGGPPPPLQLDEGRNAAARGTPLAPMTMDRTPNNEGPLSRAQSQVQDRHRGGRMSPPPLHGRTESRPGESNGWDSYSQNEAGNDRDFRDGRSNKGNKAPGPAGSSASVRGSPAPNAIRGSPSVMRSYPVPPWESRHDPSDRRTPMQEFTDRRVSGSSEQRHAGPLNGLGKRGSISQMPHPDDPRRHEERDLPSRPNSPGRYATEDKQRAERAWREQDARIRDDPNRRSRYSPEPAAPDSVVSRAEAQSMQSPASVHSVAMSESTKKKRRGKAVTPDKQSPRGSAFAKKTAVETLNSPVPSRHGVDVDMRSQPARSRPASPAAVPSAITPAVKATPAPKPSGRFIDEDYDDSAADALMGLAGYKGTKEANGTSYIPIARAVSEARTEATPATKRSDAPQGHKRAISSTEDAVDSDAKKARLNSPEREKPASLAPVAPNSKPISPAAPALELPAAPTEPVVDKSKDTVPVQEKDEVVKAPSPKSPEPDVITEAVSGNTIAVQGPPAVAEPGSKEGSSDEAPATEPAEKPVPAEAPAASAKVDAPSESTPVPGSTSPKTKAVEESQATPMEVESK</sequence>
<feature type="compositionally biased region" description="Polar residues" evidence="10">
    <location>
        <begin position="809"/>
        <end position="818"/>
    </location>
</feature>
<keyword evidence="5" id="KW-0805">Transcription regulation</keyword>
<feature type="compositionally biased region" description="Basic and acidic residues" evidence="10">
    <location>
        <begin position="870"/>
        <end position="898"/>
    </location>
</feature>
<name>A0A8K0JQR9_9TREE</name>
<keyword evidence="12" id="KW-1185">Reference proteome</keyword>
<dbReference type="Proteomes" id="UP000812966">
    <property type="component" value="Unassembled WGS sequence"/>
</dbReference>
<evidence type="ECO:0000256" key="1">
    <source>
        <dbReference type="ARBA" id="ARBA00004123"/>
    </source>
</evidence>
<evidence type="ECO:0000256" key="6">
    <source>
        <dbReference type="ARBA" id="ARBA00023163"/>
    </source>
</evidence>
<protein>
    <recommendedName>
        <fullName evidence="13">TPR-like protein</fullName>
    </recommendedName>
</protein>
<feature type="compositionally biased region" description="Basic and acidic residues" evidence="10">
    <location>
        <begin position="1150"/>
        <end position="1165"/>
    </location>
</feature>
<feature type="repeat" description="TPR" evidence="9">
    <location>
        <begin position="327"/>
        <end position="360"/>
    </location>
</feature>
<evidence type="ECO:0000313" key="12">
    <source>
        <dbReference type="Proteomes" id="UP000812966"/>
    </source>
</evidence>
<feature type="compositionally biased region" description="Pro residues" evidence="10">
    <location>
        <begin position="174"/>
        <end position="190"/>
    </location>
</feature>
<feature type="compositionally biased region" description="Basic and acidic residues" evidence="10">
    <location>
        <begin position="819"/>
        <end position="829"/>
    </location>
</feature>
<feature type="compositionally biased region" description="Polar residues" evidence="10">
    <location>
        <begin position="982"/>
        <end position="991"/>
    </location>
</feature>
<evidence type="ECO:0000256" key="4">
    <source>
        <dbReference type="ARBA" id="ARBA00022803"/>
    </source>
</evidence>
<dbReference type="GO" id="GO:0000122">
    <property type="term" value="P:negative regulation of transcription by RNA polymerase II"/>
    <property type="evidence" value="ECO:0007669"/>
    <property type="project" value="TreeGrafter"/>
</dbReference>
<dbReference type="FunFam" id="1.25.40.10:FF:000078">
    <property type="entry name" value="Transcriptional corepressor Cyc8"/>
    <property type="match status" value="1"/>
</dbReference>
<evidence type="ECO:0000256" key="3">
    <source>
        <dbReference type="ARBA" id="ARBA00022737"/>
    </source>
</evidence>
<dbReference type="Gene3D" id="1.25.40.10">
    <property type="entry name" value="Tetratricopeptide repeat domain"/>
    <property type="match status" value="2"/>
</dbReference>
<feature type="compositionally biased region" description="Low complexity" evidence="10">
    <location>
        <begin position="1253"/>
        <end position="1280"/>
    </location>
</feature>
<dbReference type="SUPFAM" id="SSF48452">
    <property type="entry name" value="TPR-like"/>
    <property type="match status" value="1"/>
</dbReference>
<evidence type="ECO:0000256" key="7">
    <source>
        <dbReference type="ARBA" id="ARBA00023242"/>
    </source>
</evidence>
<dbReference type="PROSITE" id="PS50005">
    <property type="entry name" value="TPR"/>
    <property type="match status" value="8"/>
</dbReference>
<dbReference type="SMART" id="SM00028">
    <property type="entry name" value="TPR"/>
    <property type="match status" value="10"/>
</dbReference>
<feature type="compositionally biased region" description="Low complexity" evidence="10">
    <location>
        <begin position="1046"/>
        <end position="1072"/>
    </location>
</feature>
<comment type="caution">
    <text evidence="11">The sequence shown here is derived from an EMBL/GenBank/DDBJ whole genome shotgun (WGS) entry which is preliminary data.</text>
</comment>
<feature type="compositionally biased region" description="Basic and acidic residues" evidence="10">
    <location>
        <begin position="939"/>
        <end position="963"/>
    </location>
</feature>
<feature type="compositionally biased region" description="Basic and acidic residues" evidence="10">
    <location>
        <begin position="84"/>
        <end position="162"/>
    </location>
</feature>
<evidence type="ECO:0000256" key="2">
    <source>
        <dbReference type="ARBA" id="ARBA00022491"/>
    </source>
</evidence>
<feature type="repeat" description="TPR" evidence="9">
    <location>
        <begin position="471"/>
        <end position="504"/>
    </location>
</feature>
<keyword evidence="3" id="KW-0677">Repeat</keyword>
<dbReference type="EMBL" id="JABELV010000023">
    <property type="protein sequence ID" value="KAG7562948.1"/>
    <property type="molecule type" value="Genomic_DNA"/>
</dbReference>
<comment type="subcellular location">
    <subcellularLocation>
        <location evidence="1">Nucleus</location>
    </subcellularLocation>
</comment>
<dbReference type="GO" id="GO:0031490">
    <property type="term" value="F:chromatin DNA binding"/>
    <property type="evidence" value="ECO:0007669"/>
    <property type="project" value="TreeGrafter"/>
</dbReference>
<evidence type="ECO:0000256" key="9">
    <source>
        <dbReference type="PROSITE-ProRule" id="PRU00339"/>
    </source>
</evidence>
<proteinExistence type="inferred from homology"/>
<dbReference type="GO" id="GO:0005634">
    <property type="term" value="C:nucleus"/>
    <property type="evidence" value="ECO:0007669"/>
    <property type="project" value="UniProtKB-SubCell"/>
</dbReference>
<evidence type="ECO:0000256" key="5">
    <source>
        <dbReference type="ARBA" id="ARBA00023015"/>
    </source>
</evidence>
<comment type="similarity">
    <text evidence="8">Belongs to the CYC8/SSN6 family.</text>
</comment>
<dbReference type="GO" id="GO:0000978">
    <property type="term" value="F:RNA polymerase II cis-regulatory region sequence-specific DNA binding"/>
    <property type="evidence" value="ECO:0007669"/>
    <property type="project" value="TreeGrafter"/>
</dbReference>
<evidence type="ECO:0000313" key="11">
    <source>
        <dbReference type="EMBL" id="KAG7562948.1"/>
    </source>
</evidence>
<dbReference type="Pfam" id="PF00515">
    <property type="entry name" value="TPR_1"/>
    <property type="match status" value="1"/>
</dbReference>
<keyword evidence="6" id="KW-0804">Transcription</keyword>
<evidence type="ECO:0008006" key="13">
    <source>
        <dbReference type="Google" id="ProtNLM"/>
    </source>
</evidence>
<feature type="region of interest" description="Disordered" evidence="10">
    <location>
        <begin position="660"/>
        <end position="1083"/>
    </location>
</feature>
<dbReference type="PANTHER" id="PTHR14017:SF1">
    <property type="entry name" value="LD02225P"/>
    <property type="match status" value="1"/>
</dbReference>
<feature type="repeat" description="TPR" evidence="9">
    <location>
        <begin position="293"/>
        <end position="326"/>
    </location>
</feature>
<organism evidence="11 12">
    <name type="scientific">Filobasidium floriforme</name>
    <dbReference type="NCBI Taxonomy" id="5210"/>
    <lineage>
        <taxon>Eukaryota</taxon>
        <taxon>Fungi</taxon>
        <taxon>Dikarya</taxon>
        <taxon>Basidiomycota</taxon>
        <taxon>Agaricomycotina</taxon>
        <taxon>Tremellomycetes</taxon>
        <taxon>Filobasidiales</taxon>
        <taxon>Filobasidiaceae</taxon>
        <taxon>Filobasidium</taxon>
    </lineage>
</organism>
<evidence type="ECO:0000256" key="8">
    <source>
        <dbReference type="ARBA" id="ARBA00061082"/>
    </source>
</evidence>
<reference evidence="11" key="1">
    <citation type="submission" date="2020-04" db="EMBL/GenBank/DDBJ databases">
        <title>Analysis of mating type loci in Filobasidium floriforme.</title>
        <authorList>
            <person name="Nowrousian M."/>
        </authorList>
    </citation>
    <scope>NUCLEOTIDE SEQUENCE</scope>
    <source>
        <strain evidence="11">CBS 6242</strain>
    </source>
</reference>
<feature type="region of interest" description="Disordered" evidence="10">
    <location>
        <begin position="1119"/>
        <end position="1309"/>
    </location>
</feature>
<feature type="repeat" description="TPR" evidence="9">
    <location>
        <begin position="397"/>
        <end position="430"/>
    </location>
</feature>
<keyword evidence="4 9" id="KW-0802">TPR repeat</keyword>
<dbReference type="PANTHER" id="PTHR14017">
    <property type="entry name" value="LYSINE-SPECIFIC DEMETHYLASE"/>
    <property type="match status" value="1"/>
</dbReference>
<dbReference type="OrthoDB" id="418911at2759"/>
<feature type="compositionally biased region" description="Low complexity" evidence="10">
    <location>
        <begin position="1181"/>
        <end position="1194"/>
    </location>
</feature>
<feature type="compositionally biased region" description="Polar residues" evidence="10">
    <location>
        <begin position="767"/>
        <end position="782"/>
    </location>
</feature>
<accession>A0A8K0JQR9</accession>
<feature type="compositionally biased region" description="Basic and acidic residues" evidence="10">
    <location>
        <begin position="1195"/>
        <end position="1212"/>
    </location>
</feature>
<dbReference type="FunFam" id="1.25.40.10:FF:000403">
    <property type="entry name" value="General transcriptional repressor, putative"/>
    <property type="match status" value="1"/>
</dbReference>
<dbReference type="PROSITE" id="PS50293">
    <property type="entry name" value="TPR_REGION"/>
    <property type="match status" value="1"/>
</dbReference>
<dbReference type="InterPro" id="IPR011990">
    <property type="entry name" value="TPR-like_helical_dom_sf"/>
</dbReference>
<evidence type="ECO:0000256" key="10">
    <source>
        <dbReference type="SAM" id="MobiDB-lite"/>
    </source>
</evidence>
<feature type="repeat" description="TPR" evidence="9">
    <location>
        <begin position="361"/>
        <end position="394"/>
    </location>
</feature>
<feature type="compositionally biased region" description="Polar residues" evidence="10">
    <location>
        <begin position="1281"/>
        <end position="1292"/>
    </location>
</feature>